<dbReference type="GO" id="GO:0004252">
    <property type="term" value="F:serine-type endopeptidase activity"/>
    <property type="evidence" value="ECO:0007669"/>
    <property type="project" value="InterPro"/>
</dbReference>
<gene>
    <name evidence="4" type="ORF">HMPREF9194_02332</name>
</gene>
<dbReference type="STRING" id="1125699.HMPREF9194_02332"/>
<dbReference type="Gene3D" id="2.40.10.10">
    <property type="entry name" value="Trypsin-like serine proteases"/>
    <property type="match status" value="2"/>
</dbReference>
<evidence type="ECO:0000256" key="3">
    <source>
        <dbReference type="ARBA" id="ARBA00022801"/>
    </source>
</evidence>
<dbReference type="InterPro" id="IPR009003">
    <property type="entry name" value="Peptidase_S1_PA"/>
</dbReference>
<dbReference type="PATRIC" id="fig|1125699.3.peg.2348"/>
<dbReference type="InterPro" id="IPR043504">
    <property type="entry name" value="Peptidase_S1_PA_chymotrypsin"/>
</dbReference>
<name>S3KIA9_TREMA</name>
<dbReference type="HOGENOM" id="CLU_466864_0_0_12"/>
<dbReference type="SUPFAM" id="SSF50494">
    <property type="entry name" value="Trypsin-like serine proteases"/>
    <property type="match status" value="1"/>
</dbReference>
<keyword evidence="5" id="KW-1185">Reference proteome</keyword>
<sequence>MLHRFSGVKRLFFILIPLFLLPVGVFAQIKNYVGVVREKYHSANIAVLEEYRDTLQSKGYTSYAQSIDSYLKGGFGSGFVYVAPDGTNYIITNRHVVSQAESVSVEFEGTDGGTTKYDNLKVLNADEEIDLAILSFPKGVKPFKKGLTFATKKVQDGQEVWTAGFPGLAGNPLWQLGKGSVTNSAARIKDLVDPDITTLIQHSAQIDGGNSGGPLLIADPSAEAGYAVVGVNTWKYVRRQDTNYSIPAAAVQAYIKKVLNPENAPAIKTQMEKRVQSFIADAAKQDNDFTDIVKYISYAYVGSDGKNIFVKALSSAPSAVRSVVIAVFNNYSPLEGMRYALAWDVWKKLGNDERSLVSAGDVTEVSAVACTVPLQNEKWEKPIETRWISEHGLWRLEMFGSVEPKTEKSKKKTKTAKTDIEENSEAPFFSFESPYSSALQIGFDLSRTNGITHGFSASYSYFLDMTGLDKRWVGVGFGLNIDKVTPLNATRVIIGPVLTVQVPMIIGKTHLIPYIAGTVGPNILGFASFDKSAAGGFAAGFETGLKAGYDFGADVNVLFGIAYKHMQQKPLFDSGKSAALKKTSLSASLTLVF</sequence>
<evidence type="ECO:0008006" key="6">
    <source>
        <dbReference type="Google" id="ProtNLM"/>
    </source>
</evidence>
<dbReference type="Proteomes" id="UP000014541">
    <property type="component" value="Unassembled WGS sequence"/>
</dbReference>
<keyword evidence="3" id="KW-0378">Hydrolase</keyword>
<reference evidence="4 5" key="1">
    <citation type="submission" date="2013-04" db="EMBL/GenBank/DDBJ databases">
        <title>The Genome Sequence of Treponema maltophilum ATCC 51939.</title>
        <authorList>
            <consortium name="The Broad Institute Genomics Platform"/>
            <person name="Earl A."/>
            <person name="Ward D."/>
            <person name="Feldgarden M."/>
            <person name="Gevers D."/>
            <person name="Leonetti C."/>
            <person name="Blanton J.M."/>
            <person name="Dewhirst F.E."/>
            <person name="Izard J."/>
            <person name="Walker B."/>
            <person name="Young S."/>
            <person name="Zeng Q."/>
            <person name="Gargeya S."/>
            <person name="Fitzgerald M."/>
            <person name="Haas B."/>
            <person name="Abouelleil A."/>
            <person name="Allen A.W."/>
            <person name="Alvarado L."/>
            <person name="Arachchi H.M."/>
            <person name="Berlin A.M."/>
            <person name="Chapman S.B."/>
            <person name="Gainer-Dewar J."/>
            <person name="Goldberg J."/>
            <person name="Griggs A."/>
            <person name="Gujja S."/>
            <person name="Hansen M."/>
            <person name="Howarth C."/>
            <person name="Imamovic A."/>
            <person name="Ireland A."/>
            <person name="Larimer J."/>
            <person name="McCowan C."/>
            <person name="Murphy C."/>
            <person name="Pearson M."/>
            <person name="Poon T.W."/>
            <person name="Priest M."/>
            <person name="Roberts A."/>
            <person name="Saif S."/>
            <person name="Shea T."/>
            <person name="Sisk P."/>
            <person name="Sykes S."/>
            <person name="Wortman J."/>
            <person name="Nusbaum C."/>
            <person name="Birren B."/>
        </authorList>
    </citation>
    <scope>NUCLEOTIDE SEQUENCE [LARGE SCALE GENOMIC DNA]</scope>
    <source>
        <strain evidence="4 5">ATCC 51939</strain>
    </source>
</reference>
<dbReference type="AlphaFoldDB" id="S3KIA9"/>
<dbReference type="Pfam" id="PF13365">
    <property type="entry name" value="Trypsin_2"/>
    <property type="match status" value="1"/>
</dbReference>
<comment type="similarity">
    <text evidence="1">Belongs to the peptidase S1C family.</text>
</comment>
<evidence type="ECO:0000256" key="2">
    <source>
        <dbReference type="ARBA" id="ARBA00022670"/>
    </source>
</evidence>
<evidence type="ECO:0000313" key="4">
    <source>
        <dbReference type="EMBL" id="EPF31977.1"/>
    </source>
</evidence>
<keyword evidence="2" id="KW-0645">Protease</keyword>
<organism evidence="4 5">
    <name type="scientific">Treponema maltophilum ATCC 51939</name>
    <dbReference type="NCBI Taxonomy" id="1125699"/>
    <lineage>
        <taxon>Bacteria</taxon>
        <taxon>Pseudomonadati</taxon>
        <taxon>Spirochaetota</taxon>
        <taxon>Spirochaetia</taxon>
        <taxon>Spirochaetales</taxon>
        <taxon>Treponemataceae</taxon>
        <taxon>Treponema</taxon>
    </lineage>
</organism>
<dbReference type="PRINTS" id="PR00834">
    <property type="entry name" value="PROTEASES2C"/>
</dbReference>
<evidence type="ECO:0000256" key="1">
    <source>
        <dbReference type="ARBA" id="ARBA00010541"/>
    </source>
</evidence>
<proteinExistence type="inferred from homology"/>
<protein>
    <recommendedName>
        <fullName evidence="6">Serine protease</fullName>
    </recommendedName>
</protein>
<dbReference type="EMBL" id="ATFF01000006">
    <property type="protein sequence ID" value="EPF31977.1"/>
    <property type="molecule type" value="Genomic_DNA"/>
</dbReference>
<dbReference type="RefSeq" id="WP_016526583.1">
    <property type="nucleotide sequence ID" value="NZ_KE332518.1"/>
</dbReference>
<dbReference type="InterPro" id="IPR051201">
    <property type="entry name" value="Chloro_Bact_Ser_Proteases"/>
</dbReference>
<dbReference type="PANTHER" id="PTHR43343">
    <property type="entry name" value="PEPTIDASE S12"/>
    <property type="match status" value="1"/>
</dbReference>
<dbReference type="InterPro" id="IPR001940">
    <property type="entry name" value="Peptidase_S1C"/>
</dbReference>
<accession>S3KIA9</accession>
<comment type="caution">
    <text evidence="4">The sequence shown here is derived from an EMBL/GenBank/DDBJ whole genome shotgun (WGS) entry which is preliminary data.</text>
</comment>
<dbReference type="PANTHER" id="PTHR43343:SF3">
    <property type="entry name" value="PROTEASE DO-LIKE 8, CHLOROPLASTIC"/>
    <property type="match status" value="1"/>
</dbReference>
<dbReference type="GO" id="GO:0006508">
    <property type="term" value="P:proteolysis"/>
    <property type="evidence" value="ECO:0007669"/>
    <property type="project" value="UniProtKB-KW"/>
</dbReference>
<dbReference type="eggNOG" id="COG0265">
    <property type="taxonomic scope" value="Bacteria"/>
</dbReference>
<evidence type="ECO:0000313" key="5">
    <source>
        <dbReference type="Proteomes" id="UP000014541"/>
    </source>
</evidence>